<dbReference type="SUPFAM" id="SSF159501">
    <property type="entry name" value="EreA/ChaN-like"/>
    <property type="match status" value="1"/>
</dbReference>
<dbReference type="InterPro" id="IPR052036">
    <property type="entry name" value="Hydrolase/PRTase-associated"/>
</dbReference>
<sequence>MPRQPPRTAPTVPHPTHARTGWLRDHAVPLAHLDPNDPLDDLEPLREIIGGARVVAIGENSHFISEFARMRQRLLRFLVERCGFTVLAFEYGFSEGFPLDAWAQGAGADDELAAHLAGTIPVGVGEPLRWIRRHNATAATPVRFAGIDVPAAGGSLLPALAPVADYLREVDPQMLPVVETATRIAASFAGASAASAAPAWTRLPAADQDALSAILARLLIRFRAVESLYVSRGDQRAYDLARRHLEAAADADYGFRAMADLFAGTGLAADTSARDSYMAGSVLWHLARCAPGTRMVLMAHNAHIQKEPVSFDGRLTRFPMGHYLHRALGDDYFALGLTSTEGQTADMRPDENAPFGFTVAPTPLRRPEPGSIESSFSDADFGLGLADLRRARREVTAGPGRTRLQSAYLHVPVLTAFDAMLNTANSTVFDDVAVPSCRHWS</sequence>
<proteinExistence type="predicted"/>
<dbReference type="Pfam" id="PF05139">
    <property type="entry name" value="Erythro_esteras"/>
    <property type="match status" value="1"/>
</dbReference>
<dbReference type="PANTHER" id="PTHR31299:SF0">
    <property type="entry name" value="ESTERASE, PUTATIVE (AFU_ORTHOLOGUE AFUA_1G05850)-RELATED"/>
    <property type="match status" value="1"/>
</dbReference>
<dbReference type="Gene3D" id="1.20.1440.30">
    <property type="entry name" value="Biosynthetic Protein domain"/>
    <property type="match status" value="1"/>
</dbReference>
<dbReference type="Gene3D" id="3.40.1660.10">
    <property type="entry name" value="EreA-like (biosynthetic domain)"/>
    <property type="match status" value="1"/>
</dbReference>
<reference evidence="1 2" key="1">
    <citation type="submission" date="2018-05" db="EMBL/GenBank/DDBJ databases">
        <title>Genomic Encyclopedia of Type Strains, Phase IV (KMG-IV): sequencing the most valuable type-strain genomes for metagenomic binning, comparative biology and taxonomic classification.</title>
        <authorList>
            <person name="Goeker M."/>
        </authorList>
    </citation>
    <scope>NUCLEOTIDE SEQUENCE [LARGE SCALE GENOMIC DNA]</scope>
    <source>
        <strain evidence="1 2">DSM 44704</strain>
    </source>
</reference>
<dbReference type="PANTHER" id="PTHR31299">
    <property type="entry name" value="ESTERASE, PUTATIVE (AFU_ORTHOLOGUE AFUA_1G05850)-RELATED"/>
    <property type="match status" value="1"/>
</dbReference>
<evidence type="ECO:0000313" key="2">
    <source>
        <dbReference type="Proteomes" id="UP000247569"/>
    </source>
</evidence>
<accession>A0A318K8N4</accession>
<evidence type="ECO:0000313" key="1">
    <source>
        <dbReference type="EMBL" id="PXX70881.1"/>
    </source>
</evidence>
<dbReference type="Proteomes" id="UP000247569">
    <property type="component" value="Unassembled WGS sequence"/>
</dbReference>
<dbReference type="EMBL" id="QJKF01000001">
    <property type="protein sequence ID" value="PXX70881.1"/>
    <property type="molecule type" value="Genomic_DNA"/>
</dbReference>
<protein>
    <submittedName>
        <fullName evidence="1">Erythromycin esterase</fullName>
    </submittedName>
</protein>
<dbReference type="Gene3D" id="3.30.1870.10">
    <property type="entry name" value="EreA-like, domain 2"/>
    <property type="match status" value="1"/>
</dbReference>
<dbReference type="GO" id="GO:0046677">
    <property type="term" value="P:response to antibiotic"/>
    <property type="evidence" value="ECO:0007669"/>
    <property type="project" value="InterPro"/>
</dbReference>
<dbReference type="CDD" id="cd14728">
    <property type="entry name" value="Ere-like"/>
    <property type="match status" value="1"/>
</dbReference>
<dbReference type="RefSeq" id="WP_051186717.1">
    <property type="nucleotide sequence ID" value="NZ_QJKF01000001.1"/>
</dbReference>
<comment type="caution">
    <text evidence="1">The sequence shown here is derived from an EMBL/GenBank/DDBJ whole genome shotgun (WGS) entry which is preliminary data.</text>
</comment>
<dbReference type="InterPro" id="IPR016273">
    <property type="entry name" value="Emycin_Estase_proteobac"/>
</dbReference>
<dbReference type="AlphaFoldDB" id="A0A318K8N4"/>
<gene>
    <name evidence="1" type="ORF">DFR70_101302</name>
</gene>
<dbReference type="InterPro" id="IPR007815">
    <property type="entry name" value="Emycin_Estase"/>
</dbReference>
<name>A0A318K8N4_9NOCA</name>
<keyword evidence="2" id="KW-1185">Reference proteome</keyword>
<dbReference type="OrthoDB" id="9810066at2"/>
<dbReference type="PIRSF" id="PIRSF000880">
    <property type="entry name" value="Eryth_est"/>
    <property type="match status" value="1"/>
</dbReference>
<organism evidence="1 2">
    <name type="scientific">Nocardia tenerifensis</name>
    <dbReference type="NCBI Taxonomy" id="228006"/>
    <lineage>
        <taxon>Bacteria</taxon>
        <taxon>Bacillati</taxon>
        <taxon>Actinomycetota</taxon>
        <taxon>Actinomycetes</taxon>
        <taxon>Mycobacteriales</taxon>
        <taxon>Nocardiaceae</taxon>
        <taxon>Nocardia</taxon>
    </lineage>
</organism>